<evidence type="ECO:0000256" key="6">
    <source>
        <dbReference type="ARBA" id="ARBA00023134"/>
    </source>
</evidence>
<dbReference type="Pfam" id="PF11987">
    <property type="entry name" value="IF-2"/>
    <property type="match status" value="1"/>
</dbReference>
<dbReference type="Pfam" id="PF22042">
    <property type="entry name" value="EF-G_D2"/>
    <property type="match status" value="1"/>
</dbReference>
<dbReference type="NCBIfam" id="TIGR00487">
    <property type="entry name" value="IF-2"/>
    <property type="match status" value="1"/>
</dbReference>
<evidence type="ECO:0000256" key="8">
    <source>
        <dbReference type="HAMAP-Rule" id="MF_00100"/>
    </source>
</evidence>
<dbReference type="HAMAP" id="MF_00100_B">
    <property type="entry name" value="IF_2_B"/>
    <property type="match status" value="1"/>
</dbReference>
<comment type="function">
    <text evidence="7 8 9">One of the essential components for the initiation of protein synthesis. Protects formylmethionyl-tRNA from spontaneous hydrolysis and promotes its binding to the 30S ribosomal subunits. Also involved in the hydrolysis of GTP during the formation of the 70S ribosomal complex.</text>
</comment>
<evidence type="ECO:0000259" key="10">
    <source>
        <dbReference type="PROSITE" id="PS51722"/>
    </source>
</evidence>
<accession>A0A0M1N0J5</accession>
<keyword evidence="3 8" id="KW-0396">Initiation factor</keyword>
<dbReference type="InterPro" id="IPR006847">
    <property type="entry name" value="IF2_N"/>
</dbReference>
<evidence type="ECO:0000256" key="1">
    <source>
        <dbReference type="ARBA" id="ARBA00007733"/>
    </source>
</evidence>
<dbReference type="FunFam" id="3.40.50.10050:FF:000001">
    <property type="entry name" value="Translation initiation factor IF-2"/>
    <property type="match status" value="1"/>
</dbReference>
<dbReference type="FunFam" id="3.40.50.300:FF:000019">
    <property type="entry name" value="Translation initiation factor IF-2"/>
    <property type="match status" value="1"/>
</dbReference>
<dbReference type="InterPro" id="IPR053905">
    <property type="entry name" value="EF-G-like_DII"/>
</dbReference>
<dbReference type="Pfam" id="PF04760">
    <property type="entry name" value="IF2_N"/>
    <property type="match status" value="1"/>
</dbReference>
<dbReference type="Gene3D" id="3.40.50.10050">
    <property type="entry name" value="Translation initiation factor IF- 2, domain 3"/>
    <property type="match status" value="1"/>
</dbReference>
<sequence>MNLEKNPKEEKATDNETIGVTSYVFNPKHTVQDLAKHLQVSNIFLIKKILQMGVTTNINQTLDRETIELLGLELNLKIIYSPQVDSDQKKGKAKKENTKLTKRAPIVTIMGHVDHGKTTLLDSIRQTRVVDQEFGGITQHIGAYEISYNDNKITFIDSPGHEAFSQMRSRGAKITDICVLVVACDDGVKPQTIESVEHAKAANVDIIVVINKIDKLNNKKENIMTELSNYGLLPEEWGGNTPYIEMSALKKQGLNNLLEMILLMSDIKNIQTDLTKKAEGTILEASLIKNKGPLATLILTNGILKIGDVVVAGETYGKIRSIEDDLKKSLKQAVPSQPVVVSGLKQVPQAGDHFMLVQNEKVAKRMADERQHLAKEKKYALLDEMATYNDNIFELEDENETKTLNIILKTDTQGSIEAIQKALGQMSTEEVKINFIKTSVGMVTINDINLAKTFEALLINFNTPLNNDLLKFAQDSKVEIKTYQILYKMMEDIEIDLKKLIKPVFEEKMMGQAEVRKIFYISSIGYVAGCYVTSGTIFNNSLAKVIRNKEVIYEGKIISLKHLKNNINSAKQGHECGIVLDNFNTFQVDDIIESSKMEKVV</sequence>
<evidence type="ECO:0000256" key="7">
    <source>
        <dbReference type="ARBA" id="ARBA00025162"/>
    </source>
</evidence>
<dbReference type="InterPro" id="IPR009000">
    <property type="entry name" value="Transl_B-barrel_sf"/>
</dbReference>
<evidence type="ECO:0000313" key="12">
    <source>
        <dbReference type="Proteomes" id="UP000037386"/>
    </source>
</evidence>
<dbReference type="GO" id="GO:0003924">
    <property type="term" value="F:GTPase activity"/>
    <property type="evidence" value="ECO:0007669"/>
    <property type="project" value="UniProtKB-UniRule"/>
</dbReference>
<keyword evidence="4 8" id="KW-0547">Nucleotide-binding</keyword>
<comment type="similarity">
    <text evidence="1 8 9">Belongs to the TRAFAC class translation factor GTPase superfamily. Classic translation factor GTPase family. IF-2 subfamily.</text>
</comment>
<evidence type="ECO:0000256" key="4">
    <source>
        <dbReference type="ARBA" id="ARBA00022741"/>
    </source>
</evidence>
<feature type="domain" description="Tr-type G" evidence="10">
    <location>
        <begin position="102"/>
        <end position="272"/>
    </location>
</feature>
<dbReference type="FunFam" id="2.40.30.10:FF:000008">
    <property type="entry name" value="Translation initiation factor IF-2"/>
    <property type="match status" value="1"/>
</dbReference>
<dbReference type="InterPro" id="IPR023115">
    <property type="entry name" value="TIF_IF2_dom3"/>
</dbReference>
<reference evidence="12" key="1">
    <citation type="submission" date="2015-05" db="EMBL/GenBank/DDBJ databases">
        <title>Draft genome sequence of 'Candidatus Phytoplasma Pruni' strain CX, a plant pathogenic bacterium.</title>
        <authorList>
            <person name="Lee I.-M."/>
            <person name="Bottner-Parker K.D."/>
            <person name="Shao J."/>
            <person name="Gundersen-Rindal D.E."/>
            <person name="Zhao Y."/>
            <person name="Davis R.E."/>
        </authorList>
    </citation>
    <scope>NUCLEOTIDE SEQUENCE [LARGE SCALE GENOMIC DNA]</scope>
    <source>
        <strain evidence="12">CX</strain>
    </source>
</reference>
<dbReference type="InterPro" id="IPR027417">
    <property type="entry name" value="P-loop_NTPase"/>
</dbReference>
<dbReference type="GO" id="GO:0005525">
    <property type="term" value="F:GTP binding"/>
    <property type="evidence" value="ECO:0007669"/>
    <property type="project" value="UniProtKB-KW"/>
</dbReference>
<dbReference type="InterPro" id="IPR005225">
    <property type="entry name" value="Small_GTP-bd"/>
</dbReference>
<gene>
    <name evidence="8 11" type="primary">infB</name>
    <name evidence="11" type="ORF">CPX_001234</name>
</gene>
<dbReference type="GO" id="GO:0005829">
    <property type="term" value="C:cytosol"/>
    <property type="evidence" value="ECO:0007669"/>
    <property type="project" value="TreeGrafter"/>
</dbReference>
<dbReference type="PATRIC" id="fig|479893.3.peg.5"/>
<dbReference type="SUPFAM" id="SSF50447">
    <property type="entry name" value="Translation proteins"/>
    <property type="match status" value="2"/>
</dbReference>
<dbReference type="SUPFAM" id="SSF52540">
    <property type="entry name" value="P-loop containing nucleoside triphosphate hydrolases"/>
    <property type="match status" value="1"/>
</dbReference>
<dbReference type="STRING" id="479893.CPX_001234"/>
<feature type="region of interest" description="G-domain" evidence="8">
    <location>
        <begin position="105"/>
        <end position="253"/>
    </location>
</feature>
<evidence type="ECO:0000256" key="9">
    <source>
        <dbReference type="RuleBase" id="RU000644"/>
    </source>
</evidence>
<evidence type="ECO:0000313" key="11">
    <source>
        <dbReference type="EMBL" id="KOR75676.1"/>
    </source>
</evidence>
<dbReference type="PROSITE" id="PS51722">
    <property type="entry name" value="G_TR_2"/>
    <property type="match status" value="1"/>
</dbReference>
<keyword evidence="5 8" id="KW-0648">Protein biosynthesis</keyword>
<comment type="caution">
    <text evidence="11">The sequence shown here is derived from an EMBL/GenBank/DDBJ whole genome shotgun (WGS) entry which is preliminary data.</text>
</comment>
<dbReference type="Pfam" id="PF00009">
    <property type="entry name" value="GTP_EFTU"/>
    <property type="match status" value="1"/>
</dbReference>
<dbReference type="EMBL" id="LHCF01000001">
    <property type="protein sequence ID" value="KOR75676.1"/>
    <property type="molecule type" value="Genomic_DNA"/>
</dbReference>
<protein>
    <recommendedName>
        <fullName evidence="2 8">Translation initiation factor IF-2</fullName>
    </recommendedName>
</protein>
<dbReference type="SUPFAM" id="SSF52156">
    <property type="entry name" value="Initiation factor IF2/eIF5b, domain 3"/>
    <property type="match status" value="1"/>
</dbReference>
<dbReference type="InterPro" id="IPR000795">
    <property type="entry name" value="T_Tr_GTP-bd_dom"/>
</dbReference>
<dbReference type="OrthoDB" id="9811804at2"/>
<comment type="subcellular location">
    <subcellularLocation>
        <location evidence="8">Cytoplasm</location>
    </subcellularLocation>
</comment>
<dbReference type="NCBIfam" id="TIGR00231">
    <property type="entry name" value="small_GTP"/>
    <property type="match status" value="1"/>
</dbReference>
<dbReference type="FunFam" id="2.40.30.10:FF:000054">
    <property type="entry name" value="Translation initiation factor IF-2"/>
    <property type="match status" value="1"/>
</dbReference>
<evidence type="ECO:0000256" key="3">
    <source>
        <dbReference type="ARBA" id="ARBA00022540"/>
    </source>
</evidence>
<keyword evidence="8" id="KW-0963">Cytoplasm</keyword>
<dbReference type="InterPro" id="IPR036925">
    <property type="entry name" value="TIF_IF2_dom3_sf"/>
</dbReference>
<keyword evidence="6 8" id="KW-0342">GTP-binding</keyword>
<dbReference type="CDD" id="cd03702">
    <property type="entry name" value="IF2_mtIF2_II"/>
    <property type="match status" value="1"/>
</dbReference>
<proteinExistence type="inferred from homology"/>
<comment type="caution">
    <text evidence="8">Lacks conserved residue(s) required for the propagation of feature annotation.</text>
</comment>
<feature type="binding site" evidence="8">
    <location>
        <begin position="211"/>
        <end position="214"/>
    </location>
    <ligand>
        <name>GTP</name>
        <dbReference type="ChEBI" id="CHEBI:37565"/>
    </ligand>
</feature>
<name>A0A0M1N0J5_9MOLU</name>
<dbReference type="CDD" id="cd01887">
    <property type="entry name" value="IF2_eIF5B"/>
    <property type="match status" value="1"/>
</dbReference>
<dbReference type="GO" id="GO:0003743">
    <property type="term" value="F:translation initiation factor activity"/>
    <property type="evidence" value="ECO:0007669"/>
    <property type="project" value="UniProtKB-UniRule"/>
</dbReference>
<dbReference type="InterPro" id="IPR000178">
    <property type="entry name" value="TF_IF2_bacterial-like"/>
</dbReference>
<dbReference type="PANTHER" id="PTHR43381:SF5">
    <property type="entry name" value="TR-TYPE G DOMAIN-CONTAINING PROTEIN"/>
    <property type="match status" value="1"/>
</dbReference>
<dbReference type="CDD" id="cd03692">
    <property type="entry name" value="mtIF2_IVc"/>
    <property type="match status" value="1"/>
</dbReference>
<evidence type="ECO:0000256" key="5">
    <source>
        <dbReference type="ARBA" id="ARBA00022917"/>
    </source>
</evidence>
<dbReference type="Proteomes" id="UP000037386">
    <property type="component" value="Unassembled WGS sequence"/>
</dbReference>
<dbReference type="Gene3D" id="3.40.50.300">
    <property type="entry name" value="P-loop containing nucleotide triphosphate hydrolases"/>
    <property type="match status" value="1"/>
</dbReference>
<dbReference type="PANTHER" id="PTHR43381">
    <property type="entry name" value="TRANSLATION INITIATION FACTOR IF-2-RELATED"/>
    <property type="match status" value="1"/>
</dbReference>
<evidence type="ECO:0000256" key="2">
    <source>
        <dbReference type="ARBA" id="ARBA00020675"/>
    </source>
</evidence>
<dbReference type="InterPro" id="IPR044145">
    <property type="entry name" value="IF2_II"/>
</dbReference>
<feature type="binding site" evidence="8">
    <location>
        <begin position="111"/>
        <end position="118"/>
    </location>
    <ligand>
        <name>GTP</name>
        <dbReference type="ChEBI" id="CHEBI:37565"/>
    </ligand>
</feature>
<dbReference type="InterPro" id="IPR015760">
    <property type="entry name" value="TIF_IF2"/>
</dbReference>
<dbReference type="Gene3D" id="2.40.30.10">
    <property type="entry name" value="Translation factors"/>
    <property type="match status" value="2"/>
</dbReference>
<organism evidence="11 12">
    <name type="scientific">Candidatus Phytoplasma pruni</name>
    <dbReference type="NCBI Taxonomy" id="479893"/>
    <lineage>
        <taxon>Bacteria</taxon>
        <taxon>Bacillati</taxon>
        <taxon>Mycoplasmatota</taxon>
        <taxon>Mollicutes</taxon>
        <taxon>Acholeplasmatales</taxon>
        <taxon>Acholeplasmataceae</taxon>
        <taxon>Candidatus Phytoplasma</taxon>
        <taxon>16SrIII (X-disease group)</taxon>
    </lineage>
</organism>
<dbReference type="RefSeq" id="WP_053521233.1">
    <property type="nucleotide sequence ID" value="NZ_LHCF01000001.1"/>
</dbReference>
<dbReference type="AlphaFoldDB" id="A0A0M1N0J5"/>